<proteinExistence type="inferred from homology"/>
<dbReference type="OrthoDB" id="2635at2759"/>
<dbReference type="InterPro" id="IPR045099">
    <property type="entry name" value="PITH1-like"/>
</dbReference>
<dbReference type="InterPro" id="IPR008979">
    <property type="entry name" value="Galactose-bd-like_sf"/>
</dbReference>
<dbReference type="PANTHER" id="PTHR12175">
    <property type="entry name" value="AD039 HT014 THIOREDOXIN FAMILY TRP26"/>
    <property type="match status" value="1"/>
</dbReference>
<evidence type="ECO:0000256" key="1">
    <source>
        <dbReference type="ARBA" id="ARBA00025788"/>
    </source>
</evidence>
<protein>
    <recommendedName>
        <fullName evidence="2">PITH domain-containing protein</fullName>
    </recommendedName>
</protein>
<feature type="domain" description="PITH" evidence="2">
    <location>
        <begin position="8"/>
        <end position="153"/>
    </location>
</feature>
<feature type="non-terminal residue" evidence="3">
    <location>
        <position position="153"/>
    </location>
</feature>
<evidence type="ECO:0000313" key="4">
    <source>
        <dbReference type="Proteomes" id="UP000601435"/>
    </source>
</evidence>
<dbReference type="AlphaFoldDB" id="A0A812YXV2"/>
<comment type="caution">
    <text evidence="3">The sequence shown here is derived from an EMBL/GenBank/DDBJ whole genome shotgun (WGS) entry which is preliminary data.</text>
</comment>
<dbReference type="SUPFAM" id="SSF49785">
    <property type="entry name" value="Galactose-binding domain-like"/>
    <property type="match status" value="1"/>
</dbReference>
<organism evidence="3 4">
    <name type="scientific">Symbiodinium necroappetens</name>
    <dbReference type="NCBI Taxonomy" id="1628268"/>
    <lineage>
        <taxon>Eukaryota</taxon>
        <taxon>Sar</taxon>
        <taxon>Alveolata</taxon>
        <taxon>Dinophyceae</taxon>
        <taxon>Suessiales</taxon>
        <taxon>Symbiodiniaceae</taxon>
        <taxon>Symbiodinium</taxon>
    </lineage>
</organism>
<keyword evidence="4" id="KW-1185">Reference proteome</keyword>
<name>A0A812YXV2_9DINO</name>
<dbReference type="GO" id="GO:0005737">
    <property type="term" value="C:cytoplasm"/>
    <property type="evidence" value="ECO:0007669"/>
    <property type="project" value="UniProtKB-ARBA"/>
</dbReference>
<dbReference type="Proteomes" id="UP000601435">
    <property type="component" value="Unassembled WGS sequence"/>
</dbReference>
<dbReference type="Pfam" id="PF06201">
    <property type="entry name" value="PITH"/>
    <property type="match status" value="1"/>
</dbReference>
<reference evidence="3" key="1">
    <citation type="submission" date="2021-02" db="EMBL/GenBank/DDBJ databases">
        <authorList>
            <person name="Dougan E. K."/>
            <person name="Rhodes N."/>
            <person name="Thang M."/>
            <person name="Chan C."/>
        </authorList>
    </citation>
    <scope>NUCLEOTIDE SEQUENCE</scope>
</reference>
<comment type="similarity">
    <text evidence="1">Belongs to the PITHD1 family.</text>
</comment>
<evidence type="ECO:0000259" key="2">
    <source>
        <dbReference type="PROSITE" id="PS51532"/>
    </source>
</evidence>
<gene>
    <name evidence="3" type="ORF">SNEC2469_LOCUS23648</name>
</gene>
<dbReference type="PROSITE" id="PS51532">
    <property type="entry name" value="PITH"/>
    <property type="match status" value="1"/>
</dbReference>
<dbReference type="InterPro" id="IPR037047">
    <property type="entry name" value="PITH_dom_sf"/>
</dbReference>
<dbReference type="PANTHER" id="PTHR12175:SF1">
    <property type="entry name" value="PITH DOMAIN-CONTAINING PROTEIN 1"/>
    <property type="match status" value="1"/>
</dbReference>
<accession>A0A812YXV2</accession>
<dbReference type="InterPro" id="IPR010400">
    <property type="entry name" value="PITH_dom"/>
</dbReference>
<dbReference type="EMBL" id="CAJNJA010044387">
    <property type="protein sequence ID" value="CAE7801467.1"/>
    <property type="molecule type" value="Genomic_DNA"/>
</dbReference>
<sequence>MGFGAHSHDAEFPDDDWNLYQHIDLETSVALNAILGGHISSRSQVAAVLRPHERRLERQPWLTSDTDEELLLVLRFTSPVHIRKILVIGGGGEEECSNEDELGGHPSRLRCFVNREEFDFGSLNDVAATQEFHLAVNSEGTAELFTKVSAFTN</sequence>
<evidence type="ECO:0000313" key="3">
    <source>
        <dbReference type="EMBL" id="CAE7801467.1"/>
    </source>
</evidence>
<dbReference type="Gene3D" id="2.60.120.470">
    <property type="entry name" value="PITH domain"/>
    <property type="match status" value="1"/>
</dbReference>